<keyword evidence="3" id="KW-0677">Repeat</keyword>
<keyword evidence="1" id="KW-0343">GTPase activation</keyword>
<gene>
    <name evidence="4" type="ORF">Cvel_6127</name>
</gene>
<dbReference type="InterPro" id="IPR032675">
    <property type="entry name" value="LRR_dom_sf"/>
</dbReference>
<dbReference type="EMBL" id="CDMZ01002170">
    <property type="protein sequence ID" value="CEM41094.1"/>
    <property type="molecule type" value="Genomic_DNA"/>
</dbReference>
<dbReference type="GO" id="GO:0006913">
    <property type="term" value="P:nucleocytoplasmic transport"/>
    <property type="evidence" value="ECO:0007669"/>
    <property type="project" value="TreeGrafter"/>
</dbReference>
<sequence length="573" mass="62357">MSCQAVLFGKSVSLGEDLVAILGIARSDISGERDMRPLENVQIGLRKVHPSHLRALAVGSYPSVRTLGLGLAEVPAFLRALAESRCSVDKPVLEALDVCLHLKQREAAAGRQGLELLGESIEKGRLGFIRKIKIRGEGAMPALAEARERFFQALSNKQLPRLSVLSLVDLRLVRLEVNFLVEALRKGNLPRLRVLDLPGNESQYERAVGGSEMRNLMRAVVESEGSLHDLEELNLSGTNAGMGAGGLGRALRSGNLRRLSVVNLSRSRLSTTAVRSLAEAVRDGALVALSSLNLKENFYRSCMLKGYAIGEYVEPAGWTELLQNEDGLPSLKRLDLVGTNAQEAGPAGRLATVLGTGKLLSLECLRPNFFQDPTEPFELDDGGVQRLSDAVRAGRFPPGLCLLGFRLVRGVQGIDVDRLISAIAESEKGLPLCIASLNLLGGRLREDSLMKLARSGRGSSGSRLSNLKDLALCDCEIDDHRLKRLAEVFCAHGCPRLTLLNLFLNKISPEGLKAFVDALSPEALPCLIDLSVGGQQGFEGRDSEEEKRFARHIESLKERVRSEGKLKSLRIFR</sequence>
<dbReference type="Gene3D" id="3.80.10.10">
    <property type="entry name" value="Ribonuclease Inhibitor"/>
    <property type="match status" value="2"/>
</dbReference>
<dbReference type="SUPFAM" id="SSF52047">
    <property type="entry name" value="RNI-like"/>
    <property type="match status" value="1"/>
</dbReference>
<evidence type="ECO:0000256" key="2">
    <source>
        <dbReference type="ARBA" id="ARBA00022614"/>
    </source>
</evidence>
<accession>A0A0G4HAV4</accession>
<proteinExistence type="predicted"/>
<dbReference type="Pfam" id="PF13516">
    <property type="entry name" value="LRR_6"/>
    <property type="match status" value="1"/>
</dbReference>
<dbReference type="InterPro" id="IPR001611">
    <property type="entry name" value="Leu-rich_rpt"/>
</dbReference>
<evidence type="ECO:0000313" key="4">
    <source>
        <dbReference type="EMBL" id="CEM41094.1"/>
    </source>
</evidence>
<dbReference type="GO" id="GO:0031267">
    <property type="term" value="F:small GTPase binding"/>
    <property type="evidence" value="ECO:0007669"/>
    <property type="project" value="TreeGrafter"/>
</dbReference>
<dbReference type="VEuPathDB" id="CryptoDB:Cvel_6127"/>
<name>A0A0G4HAV4_9ALVE</name>
<dbReference type="GO" id="GO:0005634">
    <property type="term" value="C:nucleus"/>
    <property type="evidence" value="ECO:0007669"/>
    <property type="project" value="TreeGrafter"/>
</dbReference>
<protein>
    <submittedName>
        <fullName evidence="4">Uncharacterized protein</fullName>
    </submittedName>
</protein>
<evidence type="ECO:0000256" key="1">
    <source>
        <dbReference type="ARBA" id="ARBA00022468"/>
    </source>
</evidence>
<dbReference type="PhylomeDB" id="A0A0G4HAV4"/>
<organism evidence="4">
    <name type="scientific">Chromera velia CCMP2878</name>
    <dbReference type="NCBI Taxonomy" id="1169474"/>
    <lineage>
        <taxon>Eukaryota</taxon>
        <taxon>Sar</taxon>
        <taxon>Alveolata</taxon>
        <taxon>Colpodellida</taxon>
        <taxon>Chromeraceae</taxon>
        <taxon>Chromera</taxon>
    </lineage>
</organism>
<dbReference type="InterPro" id="IPR027038">
    <property type="entry name" value="RanGap"/>
</dbReference>
<dbReference type="GO" id="GO:0048471">
    <property type="term" value="C:perinuclear region of cytoplasm"/>
    <property type="evidence" value="ECO:0007669"/>
    <property type="project" value="TreeGrafter"/>
</dbReference>
<dbReference type="PANTHER" id="PTHR24113:SF12">
    <property type="entry name" value="RAN GTPASE-ACTIVATING PROTEIN 1"/>
    <property type="match status" value="1"/>
</dbReference>
<dbReference type="AlphaFoldDB" id="A0A0G4HAV4"/>
<dbReference type="GO" id="GO:0005096">
    <property type="term" value="F:GTPase activator activity"/>
    <property type="evidence" value="ECO:0007669"/>
    <property type="project" value="UniProtKB-KW"/>
</dbReference>
<keyword evidence="2" id="KW-0433">Leucine-rich repeat</keyword>
<dbReference type="PANTHER" id="PTHR24113">
    <property type="entry name" value="RAN GTPASE-ACTIVATING PROTEIN 1"/>
    <property type="match status" value="1"/>
</dbReference>
<reference evidence="4" key="1">
    <citation type="submission" date="2014-11" db="EMBL/GenBank/DDBJ databases">
        <authorList>
            <person name="Otto D Thomas"/>
            <person name="Naeem Raeece"/>
        </authorList>
    </citation>
    <scope>NUCLEOTIDE SEQUENCE</scope>
</reference>
<dbReference type="GO" id="GO:0005829">
    <property type="term" value="C:cytosol"/>
    <property type="evidence" value="ECO:0007669"/>
    <property type="project" value="TreeGrafter"/>
</dbReference>
<evidence type="ECO:0000256" key="3">
    <source>
        <dbReference type="ARBA" id="ARBA00022737"/>
    </source>
</evidence>